<dbReference type="RefSeq" id="WP_075896861.1">
    <property type="nucleotide sequence ID" value="NZ_MKZS01000001.1"/>
</dbReference>
<comment type="caution">
    <text evidence="2">The sequence shown here is derived from an EMBL/GenBank/DDBJ whole genome shotgun (WGS) entry which is preliminary data.</text>
</comment>
<keyword evidence="1" id="KW-0472">Membrane</keyword>
<dbReference type="PANTHER" id="PTHR14136">
    <property type="entry name" value="BTB_POZ DOMAIN-CONTAINING PROTEIN KCTD9"/>
    <property type="match status" value="1"/>
</dbReference>
<dbReference type="InterPro" id="IPR051082">
    <property type="entry name" value="Pentapeptide-BTB/POZ_domain"/>
</dbReference>
<evidence type="ECO:0000313" key="3">
    <source>
        <dbReference type="Proteomes" id="UP000186657"/>
    </source>
</evidence>
<feature type="transmembrane region" description="Helical" evidence="1">
    <location>
        <begin position="68"/>
        <end position="94"/>
    </location>
</feature>
<dbReference type="SUPFAM" id="SSF141571">
    <property type="entry name" value="Pentapeptide repeat-like"/>
    <property type="match status" value="2"/>
</dbReference>
<dbReference type="AlphaFoldDB" id="A0A1U7MXJ8"/>
<protein>
    <recommendedName>
        <fullName evidence="4">Pentapeptide repeat-containing protein</fullName>
    </recommendedName>
</protein>
<sequence>MKAKEVVRRYAAGERDFRRVNLRGQSFQGKDLSGADFSEADIRGTNFKNAILTGTKFCKAKAGLQRPWAIGLLIVSLLLSGIIGTWSVIAASYVARLMKPEYTQQYSCLPGILFFIVLAFILITFASKGFTEKAFRSVAIAVLFAIVVLCVGIIYGFIESNRENLSKHVMEFSNAVGGGTGAIIVALNGSVLITIAGIVGGSVWSIFASTINAIFAILFFLFYRYLINEAEIFHNFAYDAVFIISTILVVYSSILIAWGALGEDNNFTLVREISIALAATRGTSFYNVDLTNADFTGAILKSTDLREATITHTCWRDTIKIDQARPGKTILADTAVREFLVNGNGYKKYYRGCVLSGANLRGANLNYANLKQADLSEATLEEANLEWANLTETNCIDTDFTHAYFTGACLEAWNIDSTTRLTNVDCRFVYLLENPEPGTDNRERRPSSGEFQPGEFTKLFQEVLNTVDLIFRNGVDWKAFVTAFKKVQVENEDTELAIHSIENKGDGVVVVKVSVPPDTNKEKIHSDFTQNYELALKAVEEKYKAELKARDDQIVIYREQSADLMKITERLASRPIQNMIDVTAKAENDMSDNSQSFNIDQSQATNPNVNTNHNFAVANDNARQFNIANLTPEQTQSLAEAAA</sequence>
<keyword evidence="3" id="KW-1185">Reference proteome</keyword>
<accession>A0A1U7MXJ8</accession>
<dbReference type="Pfam" id="PF00805">
    <property type="entry name" value="Pentapeptide"/>
    <property type="match status" value="3"/>
</dbReference>
<feature type="transmembrane region" description="Helical" evidence="1">
    <location>
        <begin position="138"/>
        <end position="158"/>
    </location>
</feature>
<feature type="transmembrane region" description="Helical" evidence="1">
    <location>
        <begin position="106"/>
        <end position="126"/>
    </location>
</feature>
<evidence type="ECO:0000313" key="2">
    <source>
        <dbReference type="EMBL" id="OLT58409.1"/>
    </source>
</evidence>
<feature type="transmembrane region" description="Helical" evidence="1">
    <location>
        <begin position="238"/>
        <end position="261"/>
    </location>
</feature>
<proteinExistence type="predicted"/>
<dbReference type="Gene3D" id="2.160.20.80">
    <property type="entry name" value="E3 ubiquitin-protein ligase SopA"/>
    <property type="match status" value="3"/>
</dbReference>
<feature type="transmembrane region" description="Helical" evidence="1">
    <location>
        <begin position="206"/>
        <end position="226"/>
    </location>
</feature>
<dbReference type="EMBL" id="MKZS01000001">
    <property type="protein sequence ID" value="OLT58409.1"/>
    <property type="molecule type" value="Genomic_DNA"/>
</dbReference>
<keyword evidence="1" id="KW-1133">Transmembrane helix</keyword>
<gene>
    <name evidence="2" type="ORF">BJP37_04460</name>
</gene>
<organism evidence="2 3">
    <name type="scientific">Moorena bouillonii PNG</name>
    <dbReference type="NCBI Taxonomy" id="568701"/>
    <lineage>
        <taxon>Bacteria</taxon>
        <taxon>Bacillati</taxon>
        <taxon>Cyanobacteriota</taxon>
        <taxon>Cyanophyceae</taxon>
        <taxon>Coleofasciculales</taxon>
        <taxon>Coleofasciculaceae</taxon>
        <taxon>Moorena</taxon>
    </lineage>
</organism>
<name>A0A1U7MXJ8_9CYAN</name>
<dbReference type="PANTHER" id="PTHR14136:SF17">
    <property type="entry name" value="BTB_POZ DOMAIN-CONTAINING PROTEIN KCTD9"/>
    <property type="match status" value="1"/>
</dbReference>
<evidence type="ECO:0000256" key="1">
    <source>
        <dbReference type="SAM" id="Phobius"/>
    </source>
</evidence>
<reference evidence="2 3" key="1">
    <citation type="submission" date="2016-10" db="EMBL/GenBank/DDBJ databases">
        <title>Comparative genomics uncovers the prolific and rare metabolic potential of the cyanobacterial genus Moorea.</title>
        <authorList>
            <person name="Leao T."/>
            <person name="Castelao G."/>
            <person name="Korobeynikov A."/>
            <person name="Monroe E.A."/>
            <person name="Podell S."/>
            <person name="Glukhov E."/>
            <person name="Allen E."/>
            <person name="Gerwick W.H."/>
            <person name="Gerwick L."/>
        </authorList>
    </citation>
    <scope>NUCLEOTIDE SEQUENCE [LARGE SCALE GENOMIC DNA]</scope>
    <source>
        <strain evidence="2 3">PNG5-198</strain>
    </source>
</reference>
<dbReference type="Proteomes" id="UP000186657">
    <property type="component" value="Unassembled WGS sequence"/>
</dbReference>
<evidence type="ECO:0008006" key="4">
    <source>
        <dbReference type="Google" id="ProtNLM"/>
    </source>
</evidence>
<keyword evidence="1" id="KW-0812">Transmembrane</keyword>
<feature type="transmembrane region" description="Helical" evidence="1">
    <location>
        <begin position="179"/>
        <end position="200"/>
    </location>
</feature>
<dbReference type="InterPro" id="IPR001646">
    <property type="entry name" value="5peptide_repeat"/>
</dbReference>